<organism evidence="1 2">
    <name type="scientific">Pocillopora meandrina</name>
    <dbReference type="NCBI Taxonomy" id="46732"/>
    <lineage>
        <taxon>Eukaryota</taxon>
        <taxon>Metazoa</taxon>
        <taxon>Cnidaria</taxon>
        <taxon>Anthozoa</taxon>
        <taxon>Hexacorallia</taxon>
        <taxon>Scleractinia</taxon>
        <taxon>Astrocoeniina</taxon>
        <taxon>Pocilloporidae</taxon>
        <taxon>Pocillopora</taxon>
    </lineage>
</organism>
<dbReference type="AlphaFoldDB" id="A0AAU9W2X1"/>
<name>A0AAU9W2X1_9CNID</name>
<keyword evidence="2" id="KW-1185">Reference proteome</keyword>
<comment type="caution">
    <text evidence="1">The sequence shown here is derived from an EMBL/GenBank/DDBJ whole genome shotgun (WGS) entry which is preliminary data.</text>
</comment>
<proteinExistence type="predicted"/>
<evidence type="ECO:0000313" key="1">
    <source>
        <dbReference type="EMBL" id="CAH3042349.1"/>
    </source>
</evidence>
<protein>
    <submittedName>
        <fullName evidence="1">Uncharacterized protein</fullName>
    </submittedName>
</protein>
<accession>A0AAU9W2X1</accession>
<sequence length="81" mass="9379">MHILWLDNSDTGDKFVFSEAYRDDRDSSYTIIDRVQETDRIGRLLKGGNNSALTLTTSSSKMKKCPMRIRLMNLLNVCFHH</sequence>
<dbReference type="EMBL" id="CALNXJ010000006">
    <property type="protein sequence ID" value="CAH3042349.1"/>
    <property type="molecule type" value="Genomic_DNA"/>
</dbReference>
<dbReference type="Proteomes" id="UP001159428">
    <property type="component" value="Unassembled WGS sequence"/>
</dbReference>
<reference evidence="1 2" key="1">
    <citation type="submission" date="2022-05" db="EMBL/GenBank/DDBJ databases">
        <authorList>
            <consortium name="Genoscope - CEA"/>
            <person name="William W."/>
        </authorList>
    </citation>
    <scope>NUCLEOTIDE SEQUENCE [LARGE SCALE GENOMIC DNA]</scope>
</reference>
<gene>
    <name evidence="1" type="ORF">PMEA_00028777</name>
</gene>
<evidence type="ECO:0000313" key="2">
    <source>
        <dbReference type="Proteomes" id="UP001159428"/>
    </source>
</evidence>